<evidence type="ECO:0000256" key="1">
    <source>
        <dbReference type="SAM" id="Phobius"/>
    </source>
</evidence>
<gene>
    <name evidence="2" type="ORF">G6F51_010888</name>
</gene>
<sequence length="175" mass="20098">MPLFKVYQQSQPEKERSNTTCDNSNSTFEMIFSRLLEALIFTSAIAITAYTYITGTLFNQKASSLIVEGPRASSPPPMIQKNAYDDDDMKRRRIQAWAEEQKLITPQTTKKRHSSCTLLNETKVQLPHMKRDKKRTQSLSCLATKEQQEEILSRMEERLQSLIQQGQEALLSPVK</sequence>
<reference evidence="2" key="1">
    <citation type="journal article" date="2020" name="Microb. Genom.">
        <title>Genetic diversity of clinical and environmental Mucorales isolates obtained from an investigation of mucormycosis cases among solid organ transplant recipients.</title>
        <authorList>
            <person name="Nguyen M.H."/>
            <person name="Kaul D."/>
            <person name="Muto C."/>
            <person name="Cheng S.J."/>
            <person name="Richter R.A."/>
            <person name="Bruno V.M."/>
            <person name="Liu G."/>
            <person name="Beyhan S."/>
            <person name="Sundermann A.J."/>
            <person name="Mounaud S."/>
            <person name="Pasculle A.W."/>
            <person name="Nierman W.C."/>
            <person name="Driscoll E."/>
            <person name="Cumbie R."/>
            <person name="Clancy C.J."/>
            <person name="Dupont C.L."/>
        </authorList>
    </citation>
    <scope>NUCLEOTIDE SEQUENCE</scope>
    <source>
        <strain evidence="2">GL16</strain>
    </source>
</reference>
<protein>
    <submittedName>
        <fullName evidence="2">Uncharacterized protein</fullName>
    </submittedName>
</protein>
<organism evidence="2 3">
    <name type="scientific">Rhizopus oryzae</name>
    <name type="common">Mucormycosis agent</name>
    <name type="synonym">Rhizopus arrhizus var. delemar</name>
    <dbReference type="NCBI Taxonomy" id="64495"/>
    <lineage>
        <taxon>Eukaryota</taxon>
        <taxon>Fungi</taxon>
        <taxon>Fungi incertae sedis</taxon>
        <taxon>Mucoromycota</taxon>
        <taxon>Mucoromycotina</taxon>
        <taxon>Mucoromycetes</taxon>
        <taxon>Mucorales</taxon>
        <taxon>Mucorineae</taxon>
        <taxon>Rhizopodaceae</taxon>
        <taxon>Rhizopus</taxon>
    </lineage>
</organism>
<feature type="transmembrane region" description="Helical" evidence="1">
    <location>
        <begin position="35"/>
        <end position="53"/>
    </location>
</feature>
<keyword evidence="1" id="KW-1133">Transmembrane helix</keyword>
<comment type="caution">
    <text evidence="2">The sequence shown here is derived from an EMBL/GenBank/DDBJ whole genome shotgun (WGS) entry which is preliminary data.</text>
</comment>
<dbReference type="Proteomes" id="UP000717996">
    <property type="component" value="Unassembled WGS sequence"/>
</dbReference>
<evidence type="ECO:0000313" key="2">
    <source>
        <dbReference type="EMBL" id="KAG1536586.1"/>
    </source>
</evidence>
<dbReference type="AlphaFoldDB" id="A0A9P6Y124"/>
<name>A0A9P6Y124_RHIOR</name>
<proteinExistence type="predicted"/>
<evidence type="ECO:0000313" key="3">
    <source>
        <dbReference type="Proteomes" id="UP000717996"/>
    </source>
</evidence>
<accession>A0A9P6Y124</accession>
<keyword evidence="1" id="KW-0812">Transmembrane</keyword>
<dbReference type="EMBL" id="JAANIT010002391">
    <property type="protein sequence ID" value="KAG1536586.1"/>
    <property type="molecule type" value="Genomic_DNA"/>
</dbReference>
<dbReference type="OrthoDB" id="2290357at2759"/>
<keyword evidence="1" id="KW-0472">Membrane</keyword>